<accession>A0A501WJ62</accession>
<name>A0A501WJ62_9RHOB</name>
<evidence type="ECO:0000313" key="2">
    <source>
        <dbReference type="EMBL" id="TPE47177.1"/>
    </source>
</evidence>
<comment type="caution">
    <text evidence="2">The sequence shown here is derived from an EMBL/GenBank/DDBJ whole genome shotgun (WGS) entry which is preliminary data.</text>
</comment>
<sequence length="248" mass="26899">MTDLRTRPEKFTANALAFAKSGMHVFPCFRTKEPMTRNGHKDATTSPDTIEQWAATLDDPQIGVACAASGLVVVDVDDVEAFSKVLSDRGRTFPRTTQVITPSGGIYYYFRARPGARYKGKLCDGVDIKNNGYVLAPPSVAWSRRAGCEGTYRWVPNSGMPADAPAWLEKTDARPSMSTPSPGSRPPVNLDQLEALVGHIDPDDGGYDRWLKILMSLHDATGGSPGALALAERCGPREGRSSVRARCK</sequence>
<evidence type="ECO:0000259" key="1">
    <source>
        <dbReference type="SMART" id="SM00943"/>
    </source>
</evidence>
<dbReference type="RefSeq" id="WP_140456021.1">
    <property type="nucleotide sequence ID" value="NZ_VFRP01000034.1"/>
</dbReference>
<dbReference type="Proteomes" id="UP000319255">
    <property type="component" value="Unassembled WGS sequence"/>
</dbReference>
<organism evidence="2 3">
    <name type="scientific">Amaricoccus solimangrovi</name>
    <dbReference type="NCBI Taxonomy" id="2589815"/>
    <lineage>
        <taxon>Bacteria</taxon>
        <taxon>Pseudomonadati</taxon>
        <taxon>Pseudomonadota</taxon>
        <taxon>Alphaproteobacteria</taxon>
        <taxon>Rhodobacterales</taxon>
        <taxon>Paracoccaceae</taxon>
        <taxon>Amaricoccus</taxon>
    </lineage>
</organism>
<dbReference type="Pfam" id="PF09250">
    <property type="entry name" value="Prim-Pol"/>
    <property type="match status" value="1"/>
</dbReference>
<evidence type="ECO:0000313" key="3">
    <source>
        <dbReference type="Proteomes" id="UP000319255"/>
    </source>
</evidence>
<gene>
    <name evidence="2" type="ORF">FJM51_20650</name>
</gene>
<keyword evidence="3" id="KW-1185">Reference proteome</keyword>
<feature type="domain" description="DNA primase/polymerase bifunctional N-terminal" evidence="1">
    <location>
        <begin position="15"/>
        <end position="168"/>
    </location>
</feature>
<dbReference type="AlphaFoldDB" id="A0A501WJ62"/>
<proteinExistence type="predicted"/>
<dbReference type="OrthoDB" id="1496333at2"/>
<reference evidence="2 3" key="1">
    <citation type="submission" date="2019-06" db="EMBL/GenBank/DDBJ databases">
        <title>A novel bacterium of genus Amaricoccus, isolated from marine sediment.</title>
        <authorList>
            <person name="Huang H."/>
            <person name="Mo K."/>
            <person name="Hu Y."/>
        </authorList>
    </citation>
    <scope>NUCLEOTIDE SEQUENCE [LARGE SCALE GENOMIC DNA]</scope>
    <source>
        <strain evidence="2 3">HB172011</strain>
    </source>
</reference>
<protein>
    <recommendedName>
        <fullName evidence="1">DNA primase/polymerase bifunctional N-terminal domain-containing protein</fullName>
    </recommendedName>
</protein>
<dbReference type="EMBL" id="VFRP01000034">
    <property type="protein sequence ID" value="TPE47177.1"/>
    <property type="molecule type" value="Genomic_DNA"/>
</dbReference>
<dbReference type="SMART" id="SM00943">
    <property type="entry name" value="Prim-Pol"/>
    <property type="match status" value="1"/>
</dbReference>
<dbReference type="CDD" id="cd04859">
    <property type="entry name" value="Prim_Pol"/>
    <property type="match status" value="1"/>
</dbReference>
<dbReference type="SUPFAM" id="SSF56747">
    <property type="entry name" value="Prim-pol domain"/>
    <property type="match status" value="1"/>
</dbReference>
<dbReference type="InterPro" id="IPR015330">
    <property type="entry name" value="DNA_primase/pol_bifunc_N"/>
</dbReference>